<dbReference type="EMBL" id="CP026243">
    <property type="protein sequence ID" value="AWO96045.1"/>
    <property type="molecule type" value="Genomic_DNA"/>
</dbReference>
<dbReference type="Proteomes" id="UP000246464">
    <property type="component" value="Chromosome 1"/>
</dbReference>
<gene>
    <name evidence="1" type="ORF">SMAX5B_006841</name>
</gene>
<evidence type="ECO:0000313" key="2">
    <source>
        <dbReference type="Proteomes" id="UP000246464"/>
    </source>
</evidence>
<reference evidence="1 2" key="1">
    <citation type="submission" date="2017-12" db="EMBL/GenBank/DDBJ databases">
        <title>Integrating genomic resources of turbot (Scophthalmus maximus) in depth evaluation of genetic and physical mapping variation across individuals.</title>
        <authorList>
            <person name="Martinez P."/>
        </authorList>
    </citation>
    <scope>NUCLEOTIDE SEQUENCE [LARGE SCALE GENOMIC DNA]</scope>
</reference>
<keyword evidence="2" id="KW-1185">Reference proteome</keyword>
<dbReference type="AlphaFoldDB" id="A0A2U9AWU4"/>
<proteinExistence type="predicted"/>
<protein>
    <submittedName>
        <fullName evidence="1">Uncharacterized protein</fullName>
    </submittedName>
</protein>
<organism evidence="1 2">
    <name type="scientific">Scophthalmus maximus</name>
    <name type="common">Turbot</name>
    <name type="synonym">Psetta maxima</name>
    <dbReference type="NCBI Taxonomy" id="52904"/>
    <lineage>
        <taxon>Eukaryota</taxon>
        <taxon>Metazoa</taxon>
        <taxon>Chordata</taxon>
        <taxon>Craniata</taxon>
        <taxon>Vertebrata</taxon>
        <taxon>Euteleostomi</taxon>
        <taxon>Actinopterygii</taxon>
        <taxon>Neopterygii</taxon>
        <taxon>Teleostei</taxon>
        <taxon>Neoteleostei</taxon>
        <taxon>Acanthomorphata</taxon>
        <taxon>Carangaria</taxon>
        <taxon>Pleuronectiformes</taxon>
        <taxon>Pleuronectoidei</taxon>
        <taxon>Scophthalmidae</taxon>
        <taxon>Scophthalmus</taxon>
    </lineage>
</organism>
<evidence type="ECO:0000313" key="1">
    <source>
        <dbReference type="EMBL" id="AWO96045.1"/>
    </source>
</evidence>
<sequence length="72" mass="7652">MRNGCETAAQRVGCMFRRTPIPTTSATVVRCACVLRRPAEIEALRICSGGLRSVGGVTEPCGVSGNTHIDFN</sequence>
<accession>A0A2U9AWU4</accession>
<name>A0A2U9AWU4_SCOMX</name>